<protein>
    <submittedName>
        <fullName evidence="1">Uncharacterized protein</fullName>
    </submittedName>
</protein>
<gene>
    <name evidence="1" type="ORF">FEM48_Zijuj10G0129500</name>
</gene>
<evidence type="ECO:0000313" key="2">
    <source>
        <dbReference type="Proteomes" id="UP000813462"/>
    </source>
</evidence>
<name>A0A978UNI3_ZIZJJ</name>
<dbReference type="Proteomes" id="UP000813462">
    <property type="component" value="Unassembled WGS sequence"/>
</dbReference>
<organism evidence="1 2">
    <name type="scientific">Ziziphus jujuba var. spinosa</name>
    <dbReference type="NCBI Taxonomy" id="714518"/>
    <lineage>
        <taxon>Eukaryota</taxon>
        <taxon>Viridiplantae</taxon>
        <taxon>Streptophyta</taxon>
        <taxon>Embryophyta</taxon>
        <taxon>Tracheophyta</taxon>
        <taxon>Spermatophyta</taxon>
        <taxon>Magnoliopsida</taxon>
        <taxon>eudicotyledons</taxon>
        <taxon>Gunneridae</taxon>
        <taxon>Pentapetalae</taxon>
        <taxon>rosids</taxon>
        <taxon>fabids</taxon>
        <taxon>Rosales</taxon>
        <taxon>Rhamnaceae</taxon>
        <taxon>Paliureae</taxon>
        <taxon>Ziziphus</taxon>
    </lineage>
</organism>
<sequence>MYEGKNASPFDTHYTTMGLGSSADMVKLVAINARPTILVYSPFTSSSNVEGIN</sequence>
<dbReference type="AlphaFoldDB" id="A0A978UNI3"/>
<reference evidence="1" key="1">
    <citation type="journal article" date="2021" name="Front. Plant Sci.">
        <title>Chromosome-Scale Genome Assembly for Chinese Sour Jujube and Insights Into Its Genome Evolution and Domestication Signature.</title>
        <authorList>
            <person name="Shen L.-Y."/>
            <person name="Luo H."/>
            <person name="Wang X.-L."/>
            <person name="Wang X.-M."/>
            <person name="Qiu X.-J."/>
            <person name="Liu H."/>
            <person name="Zhou S.-S."/>
            <person name="Jia K.-H."/>
            <person name="Nie S."/>
            <person name="Bao Y.-T."/>
            <person name="Zhang R.-G."/>
            <person name="Yun Q.-Z."/>
            <person name="Chai Y.-H."/>
            <person name="Lu J.-Y."/>
            <person name="Li Y."/>
            <person name="Zhao S.-W."/>
            <person name="Mao J.-F."/>
            <person name="Jia S.-G."/>
            <person name="Mao Y.-M."/>
        </authorList>
    </citation>
    <scope>NUCLEOTIDE SEQUENCE</scope>
    <source>
        <strain evidence="1">AT0</strain>
        <tissue evidence="1">Leaf</tissue>
    </source>
</reference>
<proteinExistence type="predicted"/>
<comment type="caution">
    <text evidence="1">The sequence shown here is derived from an EMBL/GenBank/DDBJ whole genome shotgun (WGS) entry which is preliminary data.</text>
</comment>
<accession>A0A978UNI3</accession>
<dbReference type="EMBL" id="JAEACU010000010">
    <property type="protein sequence ID" value="KAH7516385.1"/>
    <property type="molecule type" value="Genomic_DNA"/>
</dbReference>
<evidence type="ECO:0000313" key="1">
    <source>
        <dbReference type="EMBL" id="KAH7516385.1"/>
    </source>
</evidence>